<comment type="caution">
    <text evidence="1">The sequence shown here is derived from an EMBL/GenBank/DDBJ whole genome shotgun (WGS) entry which is preliminary data.</text>
</comment>
<dbReference type="AlphaFoldDB" id="A0A0Q9ZBX9"/>
<accession>A0A0Q9ZBX9</accession>
<evidence type="ECO:0000313" key="1">
    <source>
        <dbReference type="EMBL" id="KRG30581.1"/>
    </source>
</evidence>
<organism evidence="1 2">
    <name type="scientific">Salegentibacter mishustinae</name>
    <dbReference type="NCBI Taxonomy" id="270918"/>
    <lineage>
        <taxon>Bacteria</taxon>
        <taxon>Pseudomonadati</taxon>
        <taxon>Bacteroidota</taxon>
        <taxon>Flavobacteriia</taxon>
        <taxon>Flavobacteriales</taxon>
        <taxon>Flavobacteriaceae</taxon>
        <taxon>Salegentibacter</taxon>
    </lineage>
</organism>
<dbReference type="Proteomes" id="UP000051643">
    <property type="component" value="Unassembled WGS sequence"/>
</dbReference>
<reference evidence="1" key="1">
    <citation type="submission" date="2015-10" db="EMBL/GenBank/DDBJ databases">
        <title>Draft genome sequence of Salegentibacter mishustinae KCTC 12263.</title>
        <authorList>
            <person name="Lin W."/>
            <person name="Zheng Q."/>
        </authorList>
    </citation>
    <scope>NUCLEOTIDE SEQUENCE [LARGE SCALE GENOMIC DNA]</scope>
    <source>
        <strain evidence="1">KCTC 12263</strain>
    </source>
</reference>
<dbReference type="RefSeq" id="WP_057480403.1">
    <property type="nucleotide sequence ID" value="NZ_BMWR01000002.1"/>
</dbReference>
<keyword evidence="2" id="KW-1185">Reference proteome</keyword>
<evidence type="ECO:0000313" key="2">
    <source>
        <dbReference type="Proteomes" id="UP000051643"/>
    </source>
</evidence>
<protein>
    <submittedName>
        <fullName evidence="1">Uncharacterized protein</fullName>
    </submittedName>
</protein>
<proteinExistence type="predicted"/>
<dbReference type="STRING" id="270918.APR42_01565"/>
<dbReference type="EMBL" id="LKTP01000001">
    <property type="protein sequence ID" value="KRG30581.1"/>
    <property type="molecule type" value="Genomic_DNA"/>
</dbReference>
<dbReference type="OrthoDB" id="1551079at2"/>
<sequence length="120" mass="14260">MSLDVQLIRKVYLSYDEGKTYIEKEEELYWSNITHNLNKMAAKADIYQALWRPEEINSTKAKNIMKLLEKGLKNLKSRPEYFEQFNSSNGWGLYENFVPFVENYLKACKEFPNADIYVCR</sequence>
<gene>
    <name evidence="1" type="ORF">APR42_01565</name>
</gene>
<name>A0A0Q9ZBX9_9FLAO</name>